<feature type="compositionally biased region" description="Acidic residues" evidence="2">
    <location>
        <begin position="103"/>
        <end position="113"/>
    </location>
</feature>
<dbReference type="PANTHER" id="PTHR12821:SF0">
    <property type="entry name" value="BYSTIN"/>
    <property type="match status" value="1"/>
</dbReference>
<dbReference type="GO" id="GO:0006364">
    <property type="term" value="P:rRNA processing"/>
    <property type="evidence" value="ECO:0007669"/>
    <property type="project" value="TreeGrafter"/>
</dbReference>
<accession>A0A915EEJ2</accession>
<evidence type="ECO:0000256" key="1">
    <source>
        <dbReference type="ARBA" id="ARBA00007114"/>
    </source>
</evidence>
<sequence>MGKKKKIRSGAGDMVPIPGPLDRQIEKSRLARQKLKMEKQVENLNLDDELLDDNTLEEELNAKMVPLAHKQWQEDDQKKKAQTQARNKTKKNSKISLSKMDSSDDEENNEEDDAVRQGMKDLEEELMQISPEDEIAVKKFLNPQQSEAIQEKINDKKVSFKEQLQGPNTDAIGDMNPEVVALYKDVGLVLSKYRSGKVPKAFKMIPSMVNWEDMLFLTSPESWSAGAMLQATRIFSSCMSPAMCQRFYNLVLLPRLRDEISEYKKLNYHMYECLFKAIFKPAAFFKGILLPLCDTSQSRVCTLREAWIIGSVLRKISIPNLHAAAAILKIAESDYYGPSSYILRILIEKRYTLPFRAIDGLVFHFLKMRGVPPVEGETLPVLWHQTMLSFVQHYKRDISSEQREALLDLIKVHSHHQITPDIRRHLQLAESRNEESEANVPEYAREDDMEL</sequence>
<proteinExistence type="inferred from homology"/>
<feature type="region of interest" description="Disordered" evidence="2">
    <location>
        <begin position="1"/>
        <end position="24"/>
    </location>
</feature>
<dbReference type="InterPro" id="IPR007955">
    <property type="entry name" value="Bystin"/>
</dbReference>
<dbReference type="GO" id="GO:0005737">
    <property type="term" value="C:cytoplasm"/>
    <property type="evidence" value="ECO:0007669"/>
    <property type="project" value="TreeGrafter"/>
</dbReference>
<feature type="region of interest" description="Disordered" evidence="2">
    <location>
        <begin position="430"/>
        <end position="451"/>
    </location>
</feature>
<evidence type="ECO:0000256" key="2">
    <source>
        <dbReference type="SAM" id="MobiDB-lite"/>
    </source>
</evidence>
<reference evidence="4" key="1">
    <citation type="submission" date="2022-11" db="UniProtKB">
        <authorList>
            <consortium name="WormBaseParasite"/>
        </authorList>
    </citation>
    <scope>IDENTIFICATION</scope>
</reference>
<dbReference type="PANTHER" id="PTHR12821">
    <property type="entry name" value="BYSTIN"/>
    <property type="match status" value="1"/>
</dbReference>
<organism evidence="3 4">
    <name type="scientific">Ditylenchus dipsaci</name>
    <dbReference type="NCBI Taxonomy" id="166011"/>
    <lineage>
        <taxon>Eukaryota</taxon>
        <taxon>Metazoa</taxon>
        <taxon>Ecdysozoa</taxon>
        <taxon>Nematoda</taxon>
        <taxon>Chromadorea</taxon>
        <taxon>Rhabditida</taxon>
        <taxon>Tylenchina</taxon>
        <taxon>Tylenchomorpha</taxon>
        <taxon>Sphaerularioidea</taxon>
        <taxon>Anguinidae</taxon>
        <taxon>Anguininae</taxon>
        <taxon>Ditylenchus</taxon>
    </lineage>
</organism>
<feature type="region of interest" description="Disordered" evidence="2">
    <location>
        <begin position="67"/>
        <end position="114"/>
    </location>
</feature>
<dbReference type="AlphaFoldDB" id="A0A915EEJ2"/>
<protein>
    <submittedName>
        <fullName evidence="4">Bystin</fullName>
    </submittedName>
</protein>
<evidence type="ECO:0000313" key="3">
    <source>
        <dbReference type="Proteomes" id="UP000887574"/>
    </source>
</evidence>
<dbReference type="GO" id="GO:0030515">
    <property type="term" value="F:snoRNA binding"/>
    <property type="evidence" value="ECO:0007669"/>
    <property type="project" value="TreeGrafter"/>
</dbReference>
<keyword evidence="3" id="KW-1185">Reference proteome</keyword>
<dbReference type="GO" id="GO:0005730">
    <property type="term" value="C:nucleolus"/>
    <property type="evidence" value="ECO:0007669"/>
    <property type="project" value="TreeGrafter"/>
</dbReference>
<dbReference type="Pfam" id="PF05291">
    <property type="entry name" value="Bystin"/>
    <property type="match status" value="1"/>
</dbReference>
<name>A0A915EEJ2_9BILA</name>
<dbReference type="GO" id="GO:0030688">
    <property type="term" value="C:preribosome, small subunit precursor"/>
    <property type="evidence" value="ECO:0007669"/>
    <property type="project" value="TreeGrafter"/>
</dbReference>
<evidence type="ECO:0000313" key="4">
    <source>
        <dbReference type="WBParaSite" id="jg5264"/>
    </source>
</evidence>
<dbReference type="WBParaSite" id="jg5264">
    <property type="protein sequence ID" value="jg5264"/>
    <property type="gene ID" value="jg5264"/>
</dbReference>
<dbReference type="Proteomes" id="UP000887574">
    <property type="component" value="Unplaced"/>
</dbReference>
<comment type="similarity">
    <text evidence="1">Belongs to the bystin family.</text>
</comment>